<feature type="compositionally biased region" description="Basic and acidic residues" evidence="1">
    <location>
        <begin position="31"/>
        <end position="50"/>
    </location>
</feature>
<evidence type="ECO:0000256" key="1">
    <source>
        <dbReference type="SAM" id="MobiDB-lite"/>
    </source>
</evidence>
<gene>
    <name evidence="2" type="ORF">WN51_10785</name>
</gene>
<dbReference type="AlphaFoldDB" id="A0A0M9A6M0"/>
<dbReference type="Proteomes" id="UP000053105">
    <property type="component" value="Unassembled WGS sequence"/>
</dbReference>
<sequence length="176" mass="18918">MPSDQMRNAAVFSSQCLVAISAALHPHRAKRREESERYENDKDIGGREEQSGGAATDNGDVIGTENKDEECDDNKEKTTTTNVEEATLPDNSAVSLSRGGEGGTAFGIPSVISVSSSGQKAALCVMAVAFSQYSRDLGPLAIEPIVHRCDTHDHTFKRQGNFAILRNKKAHVASDI</sequence>
<keyword evidence="3" id="KW-1185">Reference proteome</keyword>
<protein>
    <submittedName>
        <fullName evidence="2">Uncharacterized protein</fullName>
    </submittedName>
</protein>
<reference evidence="2 3" key="1">
    <citation type="submission" date="2015-07" db="EMBL/GenBank/DDBJ databases">
        <title>The genome of Melipona quadrifasciata.</title>
        <authorList>
            <person name="Pan H."/>
            <person name="Kapheim K."/>
        </authorList>
    </citation>
    <scope>NUCLEOTIDE SEQUENCE [LARGE SCALE GENOMIC DNA]</scope>
    <source>
        <strain evidence="2">0111107301</strain>
        <tissue evidence="2">Whole body</tissue>
    </source>
</reference>
<evidence type="ECO:0000313" key="3">
    <source>
        <dbReference type="Proteomes" id="UP000053105"/>
    </source>
</evidence>
<proteinExistence type="predicted"/>
<organism evidence="2 3">
    <name type="scientific">Melipona quadrifasciata</name>
    <dbReference type="NCBI Taxonomy" id="166423"/>
    <lineage>
        <taxon>Eukaryota</taxon>
        <taxon>Metazoa</taxon>
        <taxon>Ecdysozoa</taxon>
        <taxon>Arthropoda</taxon>
        <taxon>Hexapoda</taxon>
        <taxon>Insecta</taxon>
        <taxon>Pterygota</taxon>
        <taxon>Neoptera</taxon>
        <taxon>Endopterygota</taxon>
        <taxon>Hymenoptera</taxon>
        <taxon>Apocrita</taxon>
        <taxon>Aculeata</taxon>
        <taxon>Apoidea</taxon>
        <taxon>Anthophila</taxon>
        <taxon>Apidae</taxon>
        <taxon>Melipona</taxon>
    </lineage>
</organism>
<name>A0A0M9A6M0_9HYME</name>
<evidence type="ECO:0000313" key="2">
    <source>
        <dbReference type="EMBL" id="KOX76929.1"/>
    </source>
</evidence>
<feature type="region of interest" description="Disordered" evidence="1">
    <location>
        <begin position="24"/>
        <end position="98"/>
    </location>
</feature>
<accession>A0A0M9A6M0</accession>
<dbReference type="EMBL" id="KQ435737">
    <property type="protein sequence ID" value="KOX76929.1"/>
    <property type="molecule type" value="Genomic_DNA"/>
</dbReference>